<dbReference type="GO" id="GO:0016851">
    <property type="term" value="F:magnesium chelatase activity"/>
    <property type="evidence" value="ECO:0007669"/>
    <property type="project" value="UniProtKB-EC"/>
</dbReference>
<reference evidence="5 6" key="1">
    <citation type="journal article" date="2015" name="BMC Genomics">
        <title>Insights from the genome of Ophiocordyceps polyrhachis-furcata to pathogenicity and host specificity in insect fungi.</title>
        <authorList>
            <person name="Wichadakul D."/>
            <person name="Kobmoo N."/>
            <person name="Ingsriswang S."/>
            <person name="Tangphatsornruang S."/>
            <person name="Chantasingh D."/>
            <person name="Luangsa-ard J.J."/>
            <person name="Eurwilaichitr L."/>
        </authorList>
    </citation>
    <scope>NUCLEOTIDE SEQUENCE [LARGE SCALE GENOMIC DNA]</scope>
    <source>
        <strain evidence="5 6">BCC 54312</strain>
    </source>
</reference>
<evidence type="ECO:0000256" key="2">
    <source>
        <dbReference type="ARBA" id="ARBA00023444"/>
    </source>
</evidence>
<evidence type="ECO:0000256" key="1">
    <source>
        <dbReference type="ARBA" id="ARBA00012825"/>
    </source>
</evidence>
<dbReference type="InterPro" id="IPR052041">
    <property type="entry name" value="Nucleic_acid_metab_PIN/TRAM"/>
</dbReference>
<dbReference type="Proteomes" id="UP000253664">
    <property type="component" value="Unassembled WGS sequence"/>
</dbReference>
<feature type="region of interest" description="Disordered" evidence="3">
    <location>
        <begin position="81"/>
        <end position="156"/>
    </location>
</feature>
<dbReference type="PANTHER" id="PTHR11603:SF132">
    <property type="entry name" value="C2H2-TYPE DOMAIN-CONTAINING PROTEIN"/>
    <property type="match status" value="1"/>
</dbReference>
<protein>
    <recommendedName>
        <fullName evidence="1">magnesium chelatase</fullName>
        <ecNumber evidence="1">6.6.1.1</ecNumber>
    </recommendedName>
</protein>
<evidence type="ECO:0000256" key="3">
    <source>
        <dbReference type="SAM" id="MobiDB-lite"/>
    </source>
</evidence>
<keyword evidence="6" id="KW-1185">Reference proteome</keyword>
<feature type="compositionally biased region" description="Low complexity" evidence="3">
    <location>
        <begin position="81"/>
        <end position="94"/>
    </location>
</feature>
<evidence type="ECO:0000259" key="4">
    <source>
        <dbReference type="Pfam" id="PF17863"/>
    </source>
</evidence>
<name>A0A367LQK4_9HYPO</name>
<comment type="pathway">
    <text evidence="2">Porphyrin-containing compound metabolism.</text>
</comment>
<accession>A0A367LQK4</accession>
<feature type="compositionally biased region" description="Pro residues" evidence="3">
    <location>
        <begin position="95"/>
        <end position="121"/>
    </location>
</feature>
<dbReference type="InterPro" id="IPR041628">
    <property type="entry name" value="ChlI/MoxR_AAA_lid"/>
</dbReference>
<sequence length="396" mass="42606">MAAHDDLSDLELALLLCLVSREHGLLSSPTHACGLLVRELQLAALKTFGLRCVVVDCHPDMTLESFASALLCPPSKPIAPTAVPGPSSSSSSRPTPTPPPPPPPPPDPPPADSLRPTPPPLDTSASAFRPPPDSLYQSDAQRHSWRAGSPPISPEPGMQIANCVLARDLDRAPIAVQIQALELLRTRRIFTRTSVKAAPRQFVFLPVIQAAFAGEAHVTPHLNDFLAVAHWHDPDLGFANLDDLDHDANGGPSAISVDVLAFAPAPPLISEADINRLAQSSQQVEVDIDVLRYQMNIITFLRMHRAVAQGMTPAATKMMEKITRCLASIHNIDFVTPALVALAINKVYLHRIRLVAPDRERSLQWGSSLEAVEAVLAGVGPEQIIQDVLDTVTAPL</sequence>
<dbReference type="EC" id="6.6.1.1" evidence="1"/>
<comment type="caution">
    <text evidence="5">The sequence shown here is derived from an EMBL/GenBank/DDBJ whole genome shotgun (WGS) entry which is preliminary data.</text>
</comment>
<evidence type="ECO:0000313" key="5">
    <source>
        <dbReference type="EMBL" id="RCI16691.1"/>
    </source>
</evidence>
<dbReference type="EMBL" id="LKCN02000001">
    <property type="protein sequence ID" value="RCI16691.1"/>
    <property type="molecule type" value="Genomic_DNA"/>
</dbReference>
<dbReference type="OrthoDB" id="5582146at2759"/>
<dbReference type="AlphaFoldDB" id="A0A367LQK4"/>
<dbReference type="PANTHER" id="PTHR11603">
    <property type="entry name" value="AAA FAMILY ATPASE"/>
    <property type="match status" value="1"/>
</dbReference>
<dbReference type="Pfam" id="PF17863">
    <property type="entry name" value="AAA_lid_2"/>
    <property type="match status" value="1"/>
</dbReference>
<organism evidence="5 6">
    <name type="scientific">Ophiocordyceps polyrhachis-furcata BCC 54312</name>
    <dbReference type="NCBI Taxonomy" id="1330021"/>
    <lineage>
        <taxon>Eukaryota</taxon>
        <taxon>Fungi</taxon>
        <taxon>Dikarya</taxon>
        <taxon>Ascomycota</taxon>
        <taxon>Pezizomycotina</taxon>
        <taxon>Sordariomycetes</taxon>
        <taxon>Hypocreomycetidae</taxon>
        <taxon>Hypocreales</taxon>
        <taxon>Ophiocordycipitaceae</taxon>
        <taxon>Ophiocordyceps</taxon>
    </lineage>
</organism>
<evidence type="ECO:0000313" key="6">
    <source>
        <dbReference type="Proteomes" id="UP000253664"/>
    </source>
</evidence>
<proteinExistence type="predicted"/>
<gene>
    <name evidence="5" type="ORF">L249_2002</name>
</gene>
<feature type="domain" description="ChlI/MoxR AAA lid" evidence="4">
    <location>
        <begin position="302"/>
        <end position="360"/>
    </location>
</feature>
<dbReference type="Gene3D" id="1.10.8.80">
    <property type="entry name" value="Magnesium chelatase subunit I, C-Terminal domain"/>
    <property type="match status" value="1"/>
</dbReference>